<evidence type="ECO:0000313" key="2">
    <source>
        <dbReference type="Proteomes" id="UP001198163"/>
    </source>
</evidence>
<keyword evidence="2" id="KW-1185">Reference proteome</keyword>
<dbReference type="EMBL" id="JAINWA010000003">
    <property type="protein sequence ID" value="MCD1656130.1"/>
    <property type="molecule type" value="Genomic_DNA"/>
</dbReference>
<reference evidence="1" key="1">
    <citation type="submission" date="2021-08" db="EMBL/GenBank/DDBJ databases">
        <title>Comparative analyses of Brucepasteria parasyntrophica and Teretinema zuelzerae.</title>
        <authorList>
            <person name="Song Y."/>
            <person name="Brune A."/>
        </authorList>
    </citation>
    <scope>NUCLEOTIDE SEQUENCE</scope>
    <source>
        <strain evidence="1">DSM 1903</strain>
    </source>
</reference>
<dbReference type="AlphaFoldDB" id="A0AAE3EKR7"/>
<evidence type="ECO:0000313" key="1">
    <source>
        <dbReference type="EMBL" id="MCD1656130.1"/>
    </source>
</evidence>
<name>A0AAE3EKR7_9SPIR</name>
<sequence>MKAAKDAVNRAESWIFRNGRPLEAALWNALFKKECGDSVVKILSLYQNEDGGFGNALEPDSWNPESSPYTTLYAIKILQSIKEARSGNPVDEGIYRYIKSQKDFNPQSGWSFTIKSNSNHPCAPWWIYSAKENKIQGIGLTAEFCSHILTNHTSDPELFETAYRLAVVLLAKLKSQTGFGEMGIAGYVTLLETCRKTGLLSEEKHEGLFRILSNLILESIEPDVGKWGGYVIRPSKYVSSPDSPFYPLCKELMETELDYLIRTQTGEGVWPITWTWMENTAKYPTQFAVSERWWTAITAIEKIRLLANFGRLEVN</sequence>
<proteinExistence type="predicted"/>
<dbReference type="InterPro" id="IPR008930">
    <property type="entry name" value="Terpenoid_cyclase/PrenylTrfase"/>
</dbReference>
<comment type="caution">
    <text evidence="1">The sequence shown here is derived from an EMBL/GenBank/DDBJ whole genome shotgun (WGS) entry which is preliminary data.</text>
</comment>
<dbReference type="Proteomes" id="UP001198163">
    <property type="component" value="Unassembled WGS sequence"/>
</dbReference>
<dbReference type="RefSeq" id="WP_230758574.1">
    <property type="nucleotide sequence ID" value="NZ_JAINWA010000003.1"/>
</dbReference>
<accession>A0AAE3EKR7</accession>
<organism evidence="1 2">
    <name type="scientific">Teretinema zuelzerae</name>
    <dbReference type="NCBI Taxonomy" id="156"/>
    <lineage>
        <taxon>Bacteria</taxon>
        <taxon>Pseudomonadati</taxon>
        <taxon>Spirochaetota</taxon>
        <taxon>Spirochaetia</taxon>
        <taxon>Spirochaetales</taxon>
        <taxon>Treponemataceae</taxon>
        <taxon>Teretinema</taxon>
    </lineage>
</organism>
<gene>
    <name evidence="1" type="ORF">K7J14_15625</name>
</gene>
<protein>
    <submittedName>
        <fullName evidence="1">Uncharacterized protein</fullName>
    </submittedName>
</protein>
<dbReference type="SUPFAM" id="SSF48239">
    <property type="entry name" value="Terpenoid cyclases/Protein prenyltransferases"/>
    <property type="match status" value="1"/>
</dbReference>